<dbReference type="EMBL" id="CAUYUJ010002007">
    <property type="protein sequence ID" value="CAK0798752.1"/>
    <property type="molecule type" value="Genomic_DNA"/>
</dbReference>
<feature type="region of interest" description="Disordered" evidence="1">
    <location>
        <begin position="226"/>
        <end position="290"/>
    </location>
</feature>
<feature type="chain" id="PRO_5046615738" evidence="2">
    <location>
        <begin position="40"/>
        <end position="347"/>
    </location>
</feature>
<feature type="compositionally biased region" description="Basic and acidic residues" evidence="1">
    <location>
        <begin position="263"/>
        <end position="272"/>
    </location>
</feature>
<accession>A0ABN9Q663</accession>
<evidence type="ECO:0000256" key="2">
    <source>
        <dbReference type="SAM" id="SignalP"/>
    </source>
</evidence>
<comment type="caution">
    <text evidence="3">The sequence shown here is derived from an EMBL/GenBank/DDBJ whole genome shotgun (WGS) entry which is preliminary data.</text>
</comment>
<organism evidence="3 4">
    <name type="scientific">Prorocentrum cordatum</name>
    <dbReference type="NCBI Taxonomy" id="2364126"/>
    <lineage>
        <taxon>Eukaryota</taxon>
        <taxon>Sar</taxon>
        <taxon>Alveolata</taxon>
        <taxon>Dinophyceae</taxon>
        <taxon>Prorocentrales</taxon>
        <taxon>Prorocentraceae</taxon>
        <taxon>Prorocentrum</taxon>
    </lineage>
</organism>
<evidence type="ECO:0000313" key="4">
    <source>
        <dbReference type="Proteomes" id="UP001189429"/>
    </source>
</evidence>
<protein>
    <submittedName>
        <fullName evidence="3">Uncharacterized protein</fullName>
    </submittedName>
</protein>
<reference evidence="3" key="1">
    <citation type="submission" date="2023-10" db="EMBL/GenBank/DDBJ databases">
        <authorList>
            <person name="Chen Y."/>
            <person name="Shah S."/>
            <person name="Dougan E. K."/>
            <person name="Thang M."/>
            <person name="Chan C."/>
        </authorList>
    </citation>
    <scope>NUCLEOTIDE SEQUENCE [LARGE SCALE GENOMIC DNA]</scope>
</reference>
<sequence>MRPARASRAAGPGRRGAARGPQAPLWVALGLVSLLGGRAARPAIAQVKEPKEPGDLKARRVKPHPKPEPQVKKLRSTQAKQASDDPREDKMRRPKPKAPKPPKDYLPHRILSSFAQEVGSRREQARVVKVVADDAISRAKKVRDAEVSRAKAEYERVQPCLQAKKPQRTRLTWSALLWEAAERAVRPEVSKRRAKQALELATEAPLWVALGLVSLLGGRAARPAIAQVKEPKEPGDLKARRVKPHPKPEPQVKKLRSTQAKQASDDPREDKMRRPKPKAPKPPKDYLPHRILSSFAQEVGSRREQARVVKVVADDAISRAKKVRDAEVSRAKAEYERVCELEEEQRA</sequence>
<evidence type="ECO:0000256" key="1">
    <source>
        <dbReference type="SAM" id="MobiDB-lite"/>
    </source>
</evidence>
<feature type="compositionally biased region" description="Low complexity" evidence="1">
    <location>
        <begin position="1"/>
        <end position="12"/>
    </location>
</feature>
<feature type="compositionally biased region" description="Basic and acidic residues" evidence="1">
    <location>
        <begin position="229"/>
        <end position="239"/>
    </location>
</feature>
<feature type="compositionally biased region" description="Basic and acidic residues" evidence="1">
    <location>
        <begin position="82"/>
        <end position="91"/>
    </location>
</feature>
<feature type="region of interest" description="Disordered" evidence="1">
    <location>
        <begin position="43"/>
        <end position="109"/>
    </location>
</feature>
<gene>
    <name evidence="3" type="ORF">PCOR1329_LOCUS7415</name>
</gene>
<proteinExistence type="predicted"/>
<evidence type="ECO:0000313" key="3">
    <source>
        <dbReference type="EMBL" id="CAK0798752.1"/>
    </source>
</evidence>
<feature type="compositionally biased region" description="Basic and acidic residues" evidence="1">
    <location>
        <begin position="48"/>
        <end position="58"/>
    </location>
</feature>
<name>A0ABN9Q663_9DINO</name>
<keyword evidence="4" id="KW-1185">Reference proteome</keyword>
<feature type="signal peptide" evidence="2">
    <location>
        <begin position="1"/>
        <end position="39"/>
    </location>
</feature>
<feature type="region of interest" description="Disordered" evidence="1">
    <location>
        <begin position="1"/>
        <end position="23"/>
    </location>
</feature>
<keyword evidence="2" id="KW-0732">Signal</keyword>
<dbReference type="Proteomes" id="UP001189429">
    <property type="component" value="Unassembled WGS sequence"/>
</dbReference>